<protein>
    <submittedName>
        <fullName evidence="1">Uncharacterized protein</fullName>
    </submittedName>
</protein>
<keyword evidence="2" id="KW-1185">Reference proteome</keyword>
<dbReference type="Proteomes" id="UP001058974">
    <property type="component" value="Chromosome 4"/>
</dbReference>
<evidence type="ECO:0000313" key="1">
    <source>
        <dbReference type="EMBL" id="KAI5418018.1"/>
    </source>
</evidence>
<reference evidence="1 2" key="1">
    <citation type="journal article" date="2022" name="Nat. Genet.">
        <title>Improved pea reference genome and pan-genome highlight genomic features and evolutionary characteristics.</title>
        <authorList>
            <person name="Yang T."/>
            <person name="Liu R."/>
            <person name="Luo Y."/>
            <person name="Hu S."/>
            <person name="Wang D."/>
            <person name="Wang C."/>
            <person name="Pandey M.K."/>
            <person name="Ge S."/>
            <person name="Xu Q."/>
            <person name="Li N."/>
            <person name="Li G."/>
            <person name="Huang Y."/>
            <person name="Saxena R.K."/>
            <person name="Ji Y."/>
            <person name="Li M."/>
            <person name="Yan X."/>
            <person name="He Y."/>
            <person name="Liu Y."/>
            <person name="Wang X."/>
            <person name="Xiang C."/>
            <person name="Varshney R.K."/>
            <person name="Ding H."/>
            <person name="Gao S."/>
            <person name="Zong X."/>
        </authorList>
    </citation>
    <scope>NUCLEOTIDE SEQUENCE [LARGE SCALE GENOMIC DNA]</scope>
    <source>
        <strain evidence="1 2">cv. Zhongwan 6</strain>
    </source>
</reference>
<accession>A0A9D4XBB4</accession>
<dbReference type="AlphaFoldDB" id="A0A9D4XBB4"/>
<sequence>MAHIDCMGIKFRWRAQRQKFEELAEREMHPNFYADDGVMTVLGLRDSVIYLLSQIGWETTPIRRQFVTYRRLTLEFLSSLIYLPNHGKGINRGNDEPEEHEFLSGNIHNPTFRYFHKILAHTLFGKRSNITTVSRDELFIIFCASHNRPVNGATYMLASFDLLIQDDHAPIQIGGLIIMIANAIGLRQPMLDLNPFCGIQPMNILFLFNTMFIGNLGPEEFELLINNQAFYLFTMPSPMTSVHNRNNWLYNLDGIPSPVRSTPTGYHDAASAPHPIPSVESAVPDLRHHMPGTDYNTAIQALMPEQDAIREELTMMGHEFIEYMSRMTNQFHELLHRVNSFAPPTRDSTSG</sequence>
<comment type="caution">
    <text evidence="1">The sequence shown here is derived from an EMBL/GenBank/DDBJ whole genome shotgun (WGS) entry which is preliminary data.</text>
</comment>
<gene>
    <name evidence="1" type="ORF">KIW84_042598</name>
</gene>
<evidence type="ECO:0000313" key="2">
    <source>
        <dbReference type="Proteomes" id="UP001058974"/>
    </source>
</evidence>
<dbReference type="Gramene" id="Psat04G0259800-T1">
    <property type="protein sequence ID" value="KAI5418018.1"/>
    <property type="gene ID" value="KIW84_042598"/>
</dbReference>
<organism evidence="1 2">
    <name type="scientific">Pisum sativum</name>
    <name type="common">Garden pea</name>
    <name type="synonym">Lathyrus oleraceus</name>
    <dbReference type="NCBI Taxonomy" id="3888"/>
    <lineage>
        <taxon>Eukaryota</taxon>
        <taxon>Viridiplantae</taxon>
        <taxon>Streptophyta</taxon>
        <taxon>Embryophyta</taxon>
        <taxon>Tracheophyta</taxon>
        <taxon>Spermatophyta</taxon>
        <taxon>Magnoliopsida</taxon>
        <taxon>eudicotyledons</taxon>
        <taxon>Gunneridae</taxon>
        <taxon>Pentapetalae</taxon>
        <taxon>rosids</taxon>
        <taxon>fabids</taxon>
        <taxon>Fabales</taxon>
        <taxon>Fabaceae</taxon>
        <taxon>Papilionoideae</taxon>
        <taxon>50 kb inversion clade</taxon>
        <taxon>NPAAA clade</taxon>
        <taxon>Hologalegina</taxon>
        <taxon>IRL clade</taxon>
        <taxon>Fabeae</taxon>
        <taxon>Lathyrus</taxon>
    </lineage>
</organism>
<proteinExistence type="predicted"/>
<name>A0A9D4XBB4_PEA</name>
<dbReference type="EMBL" id="JAMSHJ010000004">
    <property type="protein sequence ID" value="KAI5418018.1"/>
    <property type="molecule type" value="Genomic_DNA"/>
</dbReference>